<name>A0ABN0VCM7_9ACTN</name>
<sequence>MPAPSPAFPLPTAPVGGLLRACHPLPAAAVTLFAAVLAAAAGRGTAGTALTAAAVAAGQLSVGWCNDRVDLTRDRAAGRRDKPLATGGVPAAAGTAAALTALALCVPLSLAPGPAAGAAHLAGVAAAWAYNLRLKATAASWLPYAVAFGLLPAFVTLGLPGAPWPPPWLTGAAALLGAGAHFANVLPDIADDLAAGVRGLPQRLGARRAATVAALLVLGSAALLVLGPPGHVTPYGWPLLTLTGALLLGTSRAPGRIPFLGVLAVAGADVLLLLARSAGHAAAW</sequence>
<feature type="transmembrane region" description="Helical" evidence="5">
    <location>
        <begin position="208"/>
        <end position="226"/>
    </location>
</feature>
<dbReference type="Gene3D" id="1.10.357.140">
    <property type="entry name" value="UbiA prenyltransferase"/>
    <property type="match status" value="1"/>
</dbReference>
<keyword evidence="3 5" id="KW-1133">Transmembrane helix</keyword>
<evidence type="ECO:0000256" key="4">
    <source>
        <dbReference type="ARBA" id="ARBA00023136"/>
    </source>
</evidence>
<feature type="transmembrane region" description="Helical" evidence="5">
    <location>
        <begin position="142"/>
        <end position="162"/>
    </location>
</feature>
<dbReference type="Gene3D" id="1.20.120.1780">
    <property type="entry name" value="UbiA prenyltransferase"/>
    <property type="match status" value="1"/>
</dbReference>
<gene>
    <name evidence="6" type="ORF">GCM10010302_28100</name>
</gene>
<comment type="subcellular location">
    <subcellularLocation>
        <location evidence="1">Membrane</location>
        <topology evidence="1">Multi-pass membrane protein</topology>
    </subcellularLocation>
</comment>
<dbReference type="Proteomes" id="UP001501867">
    <property type="component" value="Unassembled WGS sequence"/>
</dbReference>
<evidence type="ECO:0000313" key="6">
    <source>
        <dbReference type="EMBL" id="GAA0288121.1"/>
    </source>
</evidence>
<feature type="transmembrane region" description="Helical" evidence="5">
    <location>
        <begin position="110"/>
        <end position="130"/>
    </location>
</feature>
<protein>
    <submittedName>
        <fullName evidence="6">UbiA family prenyltransferase</fullName>
    </submittedName>
</protein>
<dbReference type="EMBL" id="BAAABV010000015">
    <property type="protein sequence ID" value="GAA0288121.1"/>
    <property type="molecule type" value="Genomic_DNA"/>
</dbReference>
<organism evidence="6 7">
    <name type="scientific">Streptomyces polychromogenes</name>
    <dbReference type="NCBI Taxonomy" id="67342"/>
    <lineage>
        <taxon>Bacteria</taxon>
        <taxon>Bacillati</taxon>
        <taxon>Actinomycetota</taxon>
        <taxon>Actinomycetes</taxon>
        <taxon>Kitasatosporales</taxon>
        <taxon>Streptomycetaceae</taxon>
        <taxon>Streptomyces</taxon>
    </lineage>
</organism>
<feature type="transmembrane region" description="Helical" evidence="5">
    <location>
        <begin position="257"/>
        <end position="275"/>
    </location>
</feature>
<evidence type="ECO:0000313" key="7">
    <source>
        <dbReference type="Proteomes" id="UP001501867"/>
    </source>
</evidence>
<comment type="caution">
    <text evidence="6">The sequence shown here is derived from an EMBL/GenBank/DDBJ whole genome shotgun (WGS) entry which is preliminary data.</text>
</comment>
<evidence type="ECO:0000256" key="2">
    <source>
        <dbReference type="ARBA" id="ARBA00022692"/>
    </source>
</evidence>
<dbReference type="Pfam" id="PF01040">
    <property type="entry name" value="UbiA"/>
    <property type="match status" value="1"/>
</dbReference>
<keyword evidence="7" id="KW-1185">Reference proteome</keyword>
<dbReference type="InterPro" id="IPR000537">
    <property type="entry name" value="UbiA_prenyltransferase"/>
</dbReference>
<keyword evidence="4 5" id="KW-0472">Membrane</keyword>
<evidence type="ECO:0000256" key="5">
    <source>
        <dbReference type="SAM" id="Phobius"/>
    </source>
</evidence>
<accession>A0ABN0VCM7</accession>
<evidence type="ECO:0000256" key="1">
    <source>
        <dbReference type="ARBA" id="ARBA00004141"/>
    </source>
</evidence>
<keyword evidence="2 5" id="KW-0812">Transmembrane</keyword>
<feature type="transmembrane region" description="Helical" evidence="5">
    <location>
        <begin position="83"/>
        <end position="104"/>
    </location>
</feature>
<reference evidence="6 7" key="1">
    <citation type="journal article" date="2019" name="Int. J. Syst. Evol. Microbiol.">
        <title>The Global Catalogue of Microorganisms (GCM) 10K type strain sequencing project: providing services to taxonomists for standard genome sequencing and annotation.</title>
        <authorList>
            <consortium name="The Broad Institute Genomics Platform"/>
            <consortium name="The Broad Institute Genome Sequencing Center for Infectious Disease"/>
            <person name="Wu L."/>
            <person name="Ma J."/>
        </authorList>
    </citation>
    <scope>NUCLEOTIDE SEQUENCE [LARGE SCALE GENOMIC DNA]</scope>
    <source>
        <strain evidence="6 7">JCM 4505</strain>
    </source>
</reference>
<dbReference type="RefSeq" id="WP_344158079.1">
    <property type="nucleotide sequence ID" value="NZ_BAAABV010000015.1"/>
</dbReference>
<dbReference type="InterPro" id="IPR044878">
    <property type="entry name" value="UbiA_sf"/>
</dbReference>
<feature type="transmembrane region" description="Helical" evidence="5">
    <location>
        <begin position="168"/>
        <end position="187"/>
    </location>
</feature>
<proteinExistence type="predicted"/>
<evidence type="ECO:0000256" key="3">
    <source>
        <dbReference type="ARBA" id="ARBA00022989"/>
    </source>
</evidence>